<evidence type="ECO:0000313" key="3">
    <source>
        <dbReference type="Proteomes" id="UP000054359"/>
    </source>
</evidence>
<reference evidence="2 3" key="1">
    <citation type="submission" date="2013-11" db="EMBL/GenBank/DDBJ databases">
        <title>Genome sequencing of Stegodyphus mimosarum.</title>
        <authorList>
            <person name="Bechsgaard J."/>
        </authorList>
    </citation>
    <scope>NUCLEOTIDE SEQUENCE [LARGE SCALE GENOMIC DNA]</scope>
</reference>
<feature type="region of interest" description="Disordered" evidence="1">
    <location>
        <begin position="1"/>
        <end position="46"/>
    </location>
</feature>
<sequence length="46" mass="5090">MDPTNPSLPDEMIQTNTEGTGNQQNPENKPWNKVADKDESVSLECS</sequence>
<organism evidence="2 3">
    <name type="scientific">Stegodyphus mimosarum</name>
    <name type="common">African social velvet spider</name>
    <dbReference type="NCBI Taxonomy" id="407821"/>
    <lineage>
        <taxon>Eukaryota</taxon>
        <taxon>Metazoa</taxon>
        <taxon>Ecdysozoa</taxon>
        <taxon>Arthropoda</taxon>
        <taxon>Chelicerata</taxon>
        <taxon>Arachnida</taxon>
        <taxon>Araneae</taxon>
        <taxon>Araneomorphae</taxon>
        <taxon>Entelegynae</taxon>
        <taxon>Eresoidea</taxon>
        <taxon>Eresidae</taxon>
        <taxon>Stegodyphus</taxon>
    </lineage>
</organism>
<proteinExistence type="predicted"/>
<dbReference type="AlphaFoldDB" id="A0A087UH51"/>
<dbReference type="EMBL" id="KK119770">
    <property type="protein sequence ID" value="KFM76690.1"/>
    <property type="molecule type" value="Genomic_DNA"/>
</dbReference>
<keyword evidence="3" id="KW-1185">Reference proteome</keyword>
<feature type="compositionally biased region" description="Polar residues" evidence="1">
    <location>
        <begin position="1"/>
        <end position="27"/>
    </location>
</feature>
<dbReference type="Proteomes" id="UP000054359">
    <property type="component" value="Unassembled WGS sequence"/>
</dbReference>
<feature type="non-terminal residue" evidence="2">
    <location>
        <position position="46"/>
    </location>
</feature>
<evidence type="ECO:0000313" key="2">
    <source>
        <dbReference type="EMBL" id="KFM76690.1"/>
    </source>
</evidence>
<accession>A0A087UH51</accession>
<dbReference type="OrthoDB" id="7476629at2759"/>
<name>A0A087UH51_STEMI</name>
<protein>
    <submittedName>
        <fullName evidence="2">Uncharacterized protein</fullName>
    </submittedName>
</protein>
<gene>
    <name evidence="2" type="ORF">X975_06779</name>
</gene>
<evidence type="ECO:0000256" key="1">
    <source>
        <dbReference type="SAM" id="MobiDB-lite"/>
    </source>
</evidence>